<evidence type="ECO:0000313" key="3">
    <source>
        <dbReference type="EMBL" id="GAM59974.1"/>
    </source>
</evidence>
<reference evidence="2 7" key="1">
    <citation type="submission" date="2015-01" db="EMBL/GenBank/DDBJ databases">
        <title>Vibrio sp. C1 JCM 19231 whole genome shotgun sequence.</title>
        <authorList>
            <person name="Sawabe T."/>
            <person name="Meirelles P."/>
            <person name="Feng G."/>
            <person name="Sayaka M."/>
            <person name="Hattori M."/>
            <person name="Ohkuma M."/>
        </authorList>
    </citation>
    <scope>NUCLEOTIDE SEQUENCE [LARGE SCALE GENOMIC DNA]</scope>
    <source>
        <strain evidence="7">JCM 19231</strain>
        <strain evidence="2">JCM19231</strain>
    </source>
</reference>
<dbReference type="EMBL" id="BBSA01000001">
    <property type="protein sequence ID" value="GAM59974.1"/>
    <property type="molecule type" value="Genomic_DNA"/>
</dbReference>
<accession>A0A0B8QG68</accession>
<dbReference type="InterPro" id="IPR029032">
    <property type="entry name" value="AhpD-like"/>
</dbReference>
<dbReference type="Gene3D" id="1.20.1290.10">
    <property type="entry name" value="AhpD-like"/>
    <property type="match status" value="1"/>
</dbReference>
<proteinExistence type="predicted"/>
<dbReference type="Pfam" id="PF02627">
    <property type="entry name" value="CMD"/>
    <property type="match status" value="1"/>
</dbReference>
<dbReference type="Proteomes" id="UP000031670">
    <property type="component" value="Unassembled WGS sequence"/>
</dbReference>
<dbReference type="AlphaFoldDB" id="A0A0B8PAN2"/>
<dbReference type="Proteomes" id="UP000031666">
    <property type="component" value="Unassembled WGS sequence"/>
</dbReference>
<dbReference type="SUPFAM" id="SSF69118">
    <property type="entry name" value="AhpD-like"/>
    <property type="match status" value="1"/>
</dbReference>
<dbReference type="EMBL" id="BBSC01000002">
    <property type="protein sequence ID" value="GAM74158.1"/>
    <property type="molecule type" value="Genomic_DNA"/>
</dbReference>
<dbReference type="GO" id="GO:0051920">
    <property type="term" value="F:peroxiredoxin activity"/>
    <property type="evidence" value="ECO:0007669"/>
    <property type="project" value="InterPro"/>
</dbReference>
<evidence type="ECO:0000313" key="2">
    <source>
        <dbReference type="EMBL" id="GAM55835.1"/>
    </source>
</evidence>
<keyword evidence="7" id="KW-1185">Reference proteome</keyword>
<name>A0A0B8PAN2_9VIBR</name>
<evidence type="ECO:0000259" key="1">
    <source>
        <dbReference type="Pfam" id="PF02627"/>
    </source>
</evidence>
<reference evidence="4 5" key="3">
    <citation type="submission" date="2015-01" db="EMBL/GenBank/DDBJ databases">
        <title>Vibrio sp. C94 JCM 19241 whole genome shotgun sequence.</title>
        <authorList>
            <person name="Sawabe T."/>
            <person name="Meirelles P."/>
            <person name="Feng G."/>
            <person name="Sayaka M."/>
            <person name="Hattori M."/>
            <person name="Ohkuma M."/>
        </authorList>
    </citation>
    <scope>NUCLEOTIDE SEQUENCE [LARGE SCALE GENOMIC DNA]</scope>
    <source>
        <strain evidence="5">JCM 19241</strain>
        <strain evidence="4">JCM19241</strain>
    </source>
</reference>
<evidence type="ECO:0000313" key="5">
    <source>
        <dbReference type="Proteomes" id="UP000031666"/>
    </source>
</evidence>
<dbReference type="EMBL" id="BBRZ01000019">
    <property type="protein sequence ID" value="GAM55835.1"/>
    <property type="molecule type" value="Genomic_DNA"/>
</dbReference>
<gene>
    <name evidence="2" type="ORF">JCM19231_3916</name>
    <name evidence="3" type="ORF">JCM19232_307</name>
    <name evidence="4" type="ORF">JCM19241_5354</name>
</gene>
<dbReference type="STRING" id="1481914.JCM19241_5354"/>
<comment type="caution">
    <text evidence="3">The sequence shown here is derived from an EMBL/GenBank/DDBJ whole genome shotgun (WGS) entry which is preliminary data.</text>
</comment>
<reference evidence="3 6" key="2">
    <citation type="submission" date="2015-01" db="EMBL/GenBank/DDBJ databases">
        <title>Vibrio sp. C5 JCM 19232 whole genome shotgun sequence.</title>
        <authorList>
            <person name="Sawabe T."/>
            <person name="Meirelles P."/>
            <person name="Feng G."/>
            <person name="Sayaka M."/>
            <person name="Hattori M."/>
            <person name="Ohkuma M."/>
        </authorList>
    </citation>
    <scope>NUCLEOTIDE SEQUENCE [LARGE SCALE GENOMIC DNA]</scope>
    <source>
        <strain evidence="3 6">JCM19232</strain>
    </source>
</reference>
<reference evidence="5 6" key="4">
    <citation type="submission" date="2015-01" db="EMBL/GenBank/DDBJ databases">
        <authorList>
            <consortium name="NBRP consortium"/>
            <person name="Sawabe T."/>
            <person name="Meirelles P."/>
            <person name="Feng G."/>
            <person name="Sayaka M."/>
            <person name="Hattori M."/>
            <person name="Ohkuma M."/>
        </authorList>
    </citation>
    <scope>NUCLEOTIDE SEQUENCE [LARGE SCALE GENOMIC DNA]</scope>
    <source>
        <strain evidence="7">JCM 19231</strain>
        <strain evidence="5">JCM 19241</strain>
        <strain evidence="2">JCM19231</strain>
        <strain evidence="3 6">JCM19232</strain>
        <strain evidence="4">JCM19241</strain>
    </source>
</reference>
<evidence type="ECO:0000313" key="4">
    <source>
        <dbReference type="EMBL" id="GAM74158.1"/>
    </source>
</evidence>
<dbReference type="InterPro" id="IPR003779">
    <property type="entry name" value="CMD-like"/>
</dbReference>
<evidence type="ECO:0000313" key="6">
    <source>
        <dbReference type="Proteomes" id="UP000031670"/>
    </source>
</evidence>
<sequence length="95" mass="10132">MGVTNPYFIAKQFVEVNAGGSLESLNFKSFASLNVEDEVAYHHACVAISLINGGHMCLRSHVGSLQQAGVPDSEIDATMRLAAVCHSLKILASIE</sequence>
<accession>A0A0B8NMF4</accession>
<protein>
    <recommendedName>
        <fullName evidence="1">Carboxymuconolactone decarboxylase-like domain-containing protein</fullName>
    </recommendedName>
</protein>
<accession>A0A0B8PAN2</accession>
<dbReference type="Proteomes" id="UP000031671">
    <property type="component" value="Unassembled WGS sequence"/>
</dbReference>
<evidence type="ECO:0000313" key="7">
    <source>
        <dbReference type="Proteomes" id="UP000031671"/>
    </source>
</evidence>
<organism evidence="3 6">
    <name type="scientific">Vibrio ishigakensis</name>
    <dbReference type="NCBI Taxonomy" id="1481914"/>
    <lineage>
        <taxon>Bacteria</taxon>
        <taxon>Pseudomonadati</taxon>
        <taxon>Pseudomonadota</taxon>
        <taxon>Gammaproteobacteria</taxon>
        <taxon>Vibrionales</taxon>
        <taxon>Vibrionaceae</taxon>
        <taxon>Vibrio</taxon>
    </lineage>
</organism>
<feature type="domain" description="Carboxymuconolactone decarboxylase-like" evidence="1">
    <location>
        <begin position="44"/>
        <end position="86"/>
    </location>
</feature>